<gene>
    <name evidence="1" type="ORF">Tci_569657</name>
</gene>
<feature type="non-terminal residue" evidence="1">
    <location>
        <position position="36"/>
    </location>
</feature>
<evidence type="ECO:0000313" key="1">
    <source>
        <dbReference type="EMBL" id="GEZ97684.1"/>
    </source>
</evidence>
<reference evidence="1" key="1">
    <citation type="journal article" date="2019" name="Sci. Rep.">
        <title>Draft genome of Tanacetum cinerariifolium, the natural source of mosquito coil.</title>
        <authorList>
            <person name="Yamashiro T."/>
            <person name="Shiraishi A."/>
            <person name="Satake H."/>
            <person name="Nakayama K."/>
        </authorList>
    </citation>
    <scope>NUCLEOTIDE SEQUENCE</scope>
</reference>
<dbReference type="EMBL" id="BKCJ010350299">
    <property type="protein sequence ID" value="GEZ97684.1"/>
    <property type="molecule type" value="Genomic_DNA"/>
</dbReference>
<accession>A0A699IYV7</accession>
<protein>
    <submittedName>
        <fullName evidence="1">Uncharacterized protein</fullName>
    </submittedName>
</protein>
<comment type="caution">
    <text evidence="1">The sequence shown here is derived from an EMBL/GenBank/DDBJ whole genome shotgun (WGS) entry which is preliminary data.</text>
</comment>
<name>A0A699IYV7_TANCI</name>
<sequence>MDLREFQNLVGCEMTDKLFYGTRLKVTTKNGPSLVT</sequence>
<proteinExistence type="predicted"/>
<dbReference type="AlphaFoldDB" id="A0A699IYV7"/>
<organism evidence="1">
    <name type="scientific">Tanacetum cinerariifolium</name>
    <name type="common">Dalmatian daisy</name>
    <name type="synonym">Chrysanthemum cinerariifolium</name>
    <dbReference type="NCBI Taxonomy" id="118510"/>
    <lineage>
        <taxon>Eukaryota</taxon>
        <taxon>Viridiplantae</taxon>
        <taxon>Streptophyta</taxon>
        <taxon>Embryophyta</taxon>
        <taxon>Tracheophyta</taxon>
        <taxon>Spermatophyta</taxon>
        <taxon>Magnoliopsida</taxon>
        <taxon>eudicotyledons</taxon>
        <taxon>Gunneridae</taxon>
        <taxon>Pentapetalae</taxon>
        <taxon>asterids</taxon>
        <taxon>campanulids</taxon>
        <taxon>Asterales</taxon>
        <taxon>Asteraceae</taxon>
        <taxon>Asteroideae</taxon>
        <taxon>Anthemideae</taxon>
        <taxon>Anthemidinae</taxon>
        <taxon>Tanacetum</taxon>
    </lineage>
</organism>